<proteinExistence type="predicted"/>
<accession>A0A3S9SWD3</accession>
<dbReference type="FunFam" id="1.10.150.120:FF:000003">
    <property type="entry name" value="Carbon monoxide dehydrogenase, small subunit"/>
    <property type="match status" value="1"/>
</dbReference>
<dbReference type="Pfam" id="PF01799">
    <property type="entry name" value="Fer2_2"/>
    <property type="match status" value="1"/>
</dbReference>
<dbReference type="AlphaFoldDB" id="A0A3S9SWD3"/>
<evidence type="ECO:0000256" key="2">
    <source>
        <dbReference type="ARBA" id="ARBA00022723"/>
    </source>
</evidence>
<dbReference type="PANTHER" id="PTHR44379">
    <property type="entry name" value="OXIDOREDUCTASE WITH IRON-SULFUR SUBUNIT"/>
    <property type="match status" value="1"/>
</dbReference>
<dbReference type="InterPro" id="IPR012675">
    <property type="entry name" value="Beta-grasp_dom_sf"/>
</dbReference>
<dbReference type="Gene3D" id="3.10.20.30">
    <property type="match status" value="1"/>
</dbReference>
<dbReference type="EMBL" id="CP016379">
    <property type="protein sequence ID" value="AZR72585.1"/>
    <property type="molecule type" value="Genomic_DNA"/>
</dbReference>
<dbReference type="PANTHER" id="PTHR44379:SF8">
    <property type="entry name" value="XANTHINE DEHYDROGENASE IRON-SULFUR-BINDING SUBUNIT XDHC-RELATED"/>
    <property type="match status" value="1"/>
</dbReference>
<keyword evidence="9" id="KW-1185">Reference proteome</keyword>
<evidence type="ECO:0000256" key="4">
    <source>
        <dbReference type="ARBA" id="ARBA00023004"/>
    </source>
</evidence>
<evidence type="ECO:0000256" key="6">
    <source>
        <dbReference type="ARBA" id="ARBA00060707"/>
    </source>
</evidence>
<keyword evidence="3" id="KW-0560">Oxidoreductase</keyword>
<evidence type="ECO:0000256" key="5">
    <source>
        <dbReference type="ARBA" id="ARBA00023014"/>
    </source>
</evidence>
<dbReference type="InterPro" id="IPR006058">
    <property type="entry name" value="2Fe2S_fd_BS"/>
</dbReference>
<reference evidence="8 9" key="1">
    <citation type="submission" date="2016-07" db="EMBL/GenBank/DDBJ databases">
        <title>Genome and transcriptome analysis of iron-reducing fermentative bacteria Anoxybacter fermentans.</title>
        <authorList>
            <person name="Zeng X."/>
            <person name="Shao Z."/>
        </authorList>
    </citation>
    <scope>NUCLEOTIDE SEQUENCE [LARGE SCALE GENOMIC DNA]</scope>
    <source>
        <strain evidence="8 9">DY22613</strain>
    </source>
</reference>
<dbReference type="CDD" id="cd00207">
    <property type="entry name" value="fer2"/>
    <property type="match status" value="1"/>
</dbReference>
<organism evidence="8 9">
    <name type="scientific">Anoxybacter fermentans</name>
    <dbReference type="NCBI Taxonomy" id="1323375"/>
    <lineage>
        <taxon>Bacteria</taxon>
        <taxon>Bacillati</taxon>
        <taxon>Bacillota</taxon>
        <taxon>Clostridia</taxon>
        <taxon>Halanaerobiales</taxon>
        <taxon>Anoxybacter</taxon>
    </lineage>
</organism>
<dbReference type="GO" id="GO:0051537">
    <property type="term" value="F:2 iron, 2 sulfur cluster binding"/>
    <property type="evidence" value="ECO:0007669"/>
    <property type="project" value="UniProtKB-KW"/>
</dbReference>
<dbReference type="Proteomes" id="UP000267250">
    <property type="component" value="Chromosome"/>
</dbReference>
<evidence type="ECO:0000259" key="7">
    <source>
        <dbReference type="PROSITE" id="PS51085"/>
    </source>
</evidence>
<dbReference type="Gene3D" id="1.10.150.120">
    <property type="entry name" value="[2Fe-2S]-binding domain"/>
    <property type="match status" value="1"/>
</dbReference>
<gene>
    <name evidence="8" type="ORF">BBF96_03795</name>
</gene>
<dbReference type="PROSITE" id="PS00197">
    <property type="entry name" value="2FE2S_FER_1"/>
    <property type="match status" value="1"/>
</dbReference>
<dbReference type="Pfam" id="PF00111">
    <property type="entry name" value="Fer2"/>
    <property type="match status" value="1"/>
</dbReference>
<dbReference type="SUPFAM" id="SSF54292">
    <property type="entry name" value="2Fe-2S ferredoxin-like"/>
    <property type="match status" value="1"/>
</dbReference>
<evidence type="ECO:0000256" key="1">
    <source>
        <dbReference type="ARBA" id="ARBA00022714"/>
    </source>
</evidence>
<evidence type="ECO:0000313" key="9">
    <source>
        <dbReference type="Proteomes" id="UP000267250"/>
    </source>
</evidence>
<dbReference type="SUPFAM" id="SSF47741">
    <property type="entry name" value="CO dehydrogenase ISP C-domain like"/>
    <property type="match status" value="1"/>
</dbReference>
<keyword evidence="4" id="KW-0408">Iron</keyword>
<dbReference type="OrthoDB" id="9796880at2"/>
<evidence type="ECO:0000313" key="8">
    <source>
        <dbReference type="EMBL" id="AZR72585.1"/>
    </source>
</evidence>
<comment type="pathway">
    <text evidence="6">Alkaloid degradation; nicotine degradation.</text>
</comment>
<dbReference type="KEGG" id="aft:BBF96_03795"/>
<dbReference type="RefSeq" id="WP_127015913.1">
    <property type="nucleotide sequence ID" value="NZ_CP016379.1"/>
</dbReference>
<keyword evidence="5" id="KW-0411">Iron-sulfur</keyword>
<dbReference type="InterPro" id="IPR036884">
    <property type="entry name" value="2Fe-2S-bd_dom_sf"/>
</dbReference>
<keyword evidence="1" id="KW-0001">2Fe-2S</keyword>
<dbReference type="InterPro" id="IPR051452">
    <property type="entry name" value="Diverse_Oxidoreductases"/>
</dbReference>
<dbReference type="FunFam" id="3.10.20.30:FF:000020">
    <property type="entry name" value="Xanthine dehydrogenase iron-sulfur subunit"/>
    <property type="match status" value="1"/>
</dbReference>
<dbReference type="PROSITE" id="PS51085">
    <property type="entry name" value="2FE2S_FER_2"/>
    <property type="match status" value="1"/>
</dbReference>
<dbReference type="InterPro" id="IPR001041">
    <property type="entry name" value="2Fe-2S_ferredoxin-type"/>
</dbReference>
<dbReference type="GO" id="GO:0046872">
    <property type="term" value="F:metal ion binding"/>
    <property type="evidence" value="ECO:0007669"/>
    <property type="project" value="UniProtKB-KW"/>
</dbReference>
<name>A0A3S9SWD3_9FIRM</name>
<protein>
    <submittedName>
        <fullName evidence="8">(2Fe-2S)-binding protein</fullName>
    </submittedName>
</protein>
<dbReference type="InterPro" id="IPR036010">
    <property type="entry name" value="2Fe-2S_ferredoxin-like_sf"/>
</dbReference>
<dbReference type="InterPro" id="IPR002888">
    <property type="entry name" value="2Fe-2S-bd"/>
</dbReference>
<feature type="domain" description="2Fe-2S ferredoxin-type" evidence="7">
    <location>
        <begin position="4"/>
        <end position="80"/>
    </location>
</feature>
<dbReference type="GO" id="GO:0016491">
    <property type="term" value="F:oxidoreductase activity"/>
    <property type="evidence" value="ECO:0007669"/>
    <property type="project" value="UniProtKB-KW"/>
</dbReference>
<evidence type="ECO:0000256" key="3">
    <source>
        <dbReference type="ARBA" id="ARBA00023002"/>
    </source>
</evidence>
<sequence length="157" mass="16835">MKKIKLKFTVNNKPYELEVNPNARLLDVLRDELNLTGTKEGCGVGECGACTVIMNGQAVNSCLVLAGQAQGAKIITIEGVQGENGELHPIQQAFIDKGAVQCGYCTPGMILSAKALLDQNPNPTVEEIKEGISGNLCRCTGYQQIIEAVQEAAKRME</sequence>
<keyword evidence="2" id="KW-0479">Metal-binding</keyword>